<evidence type="ECO:0000256" key="5">
    <source>
        <dbReference type="ARBA" id="ARBA00023136"/>
    </source>
</evidence>
<comment type="subcellular location">
    <subcellularLocation>
        <location evidence="1">Cell membrane</location>
        <topology evidence="1">Multi-pass membrane protein</topology>
    </subcellularLocation>
</comment>
<dbReference type="AlphaFoldDB" id="A0A8J3UT08"/>
<keyword evidence="4 6" id="KW-1133">Transmembrane helix</keyword>
<dbReference type="PANTHER" id="PTHR34820">
    <property type="entry name" value="INNER MEMBRANE PROTEIN YEBZ"/>
    <property type="match status" value="1"/>
</dbReference>
<evidence type="ECO:0000256" key="4">
    <source>
        <dbReference type="ARBA" id="ARBA00022989"/>
    </source>
</evidence>
<dbReference type="InterPro" id="IPR008457">
    <property type="entry name" value="Cu-R_CopD_dom"/>
</dbReference>
<keyword evidence="3 6" id="KW-0812">Transmembrane</keyword>
<dbReference type="GO" id="GO:0006825">
    <property type="term" value="P:copper ion transport"/>
    <property type="evidence" value="ECO:0007669"/>
    <property type="project" value="InterPro"/>
</dbReference>
<feature type="transmembrane region" description="Helical" evidence="6">
    <location>
        <begin position="272"/>
        <end position="293"/>
    </location>
</feature>
<comment type="caution">
    <text evidence="8">The sequence shown here is derived from an EMBL/GenBank/DDBJ whole genome shotgun (WGS) entry which is preliminary data.</text>
</comment>
<dbReference type="Pfam" id="PF05425">
    <property type="entry name" value="CopD"/>
    <property type="match status" value="1"/>
</dbReference>
<sequence length="377" mass="39397">MGFVGLTALALFAVGPAVRRIGSDGLAPVTARLARAALVLGVLAVPAVLTDLAHGASESGGYDYAAAWNSLYDGSNAGRLSGLEVTLALVGAALVAPLAYRTVAGGRARSWLLGIGLAAGAVALGTTKFPTKAPDDWGRTSFETVIWMVHLLGGSVWIGGLAGLLLLALPGAVPETARAAFWSAAIRRFSVLAMSCVAAITLSGLFLYWEHVDGPAQLFTTMYGRVLGVKILIFGTMLSLGIFNQFWLHPRIDALRADGDQRRLRTILLRQFPALLAVELLLGMTVLFVAPFLHGSARNQAFQAEAAKHATSPSAELPKIPAKQVSASTWAWGTAETLAVIVVMVAGYRVSGRIARSRTAAAAAVTMSRGPDDLVGA</sequence>
<dbReference type="Proteomes" id="UP000644610">
    <property type="component" value="Unassembled WGS sequence"/>
</dbReference>
<evidence type="ECO:0000313" key="8">
    <source>
        <dbReference type="EMBL" id="GII50768.1"/>
    </source>
</evidence>
<organism evidence="8 9">
    <name type="scientific">Planotetraspora silvatica</name>
    <dbReference type="NCBI Taxonomy" id="234614"/>
    <lineage>
        <taxon>Bacteria</taxon>
        <taxon>Bacillati</taxon>
        <taxon>Actinomycetota</taxon>
        <taxon>Actinomycetes</taxon>
        <taxon>Streptosporangiales</taxon>
        <taxon>Streptosporangiaceae</taxon>
        <taxon>Planotetraspora</taxon>
    </lineage>
</organism>
<proteinExistence type="predicted"/>
<feature type="domain" description="Copper resistance protein D" evidence="7">
    <location>
        <begin position="184"/>
        <end position="291"/>
    </location>
</feature>
<dbReference type="RefSeq" id="WP_203980250.1">
    <property type="nucleotide sequence ID" value="NZ_BAAAKY010000019.1"/>
</dbReference>
<dbReference type="GO" id="GO:0005886">
    <property type="term" value="C:plasma membrane"/>
    <property type="evidence" value="ECO:0007669"/>
    <property type="project" value="UniProtKB-SubCell"/>
</dbReference>
<evidence type="ECO:0000256" key="3">
    <source>
        <dbReference type="ARBA" id="ARBA00022692"/>
    </source>
</evidence>
<dbReference type="EMBL" id="BOOQ01000055">
    <property type="protein sequence ID" value="GII50768.1"/>
    <property type="molecule type" value="Genomic_DNA"/>
</dbReference>
<evidence type="ECO:0000256" key="2">
    <source>
        <dbReference type="ARBA" id="ARBA00022475"/>
    </source>
</evidence>
<feature type="transmembrane region" description="Helical" evidence="6">
    <location>
        <begin position="330"/>
        <end position="348"/>
    </location>
</feature>
<feature type="transmembrane region" description="Helical" evidence="6">
    <location>
        <begin position="189"/>
        <end position="209"/>
    </location>
</feature>
<reference evidence="8" key="1">
    <citation type="submission" date="2021-01" db="EMBL/GenBank/DDBJ databases">
        <title>Whole genome shotgun sequence of Planotetraspora silvatica NBRC 100141.</title>
        <authorList>
            <person name="Komaki H."/>
            <person name="Tamura T."/>
        </authorList>
    </citation>
    <scope>NUCLEOTIDE SEQUENCE</scope>
    <source>
        <strain evidence="8">NBRC 100141</strain>
    </source>
</reference>
<keyword evidence="2" id="KW-1003">Cell membrane</keyword>
<evidence type="ECO:0000313" key="9">
    <source>
        <dbReference type="Proteomes" id="UP000644610"/>
    </source>
</evidence>
<feature type="transmembrane region" description="Helical" evidence="6">
    <location>
        <begin position="229"/>
        <end position="248"/>
    </location>
</feature>
<keyword evidence="5 6" id="KW-0472">Membrane</keyword>
<feature type="transmembrane region" description="Helical" evidence="6">
    <location>
        <begin position="111"/>
        <end position="127"/>
    </location>
</feature>
<name>A0A8J3UT08_9ACTN</name>
<keyword evidence="9" id="KW-1185">Reference proteome</keyword>
<dbReference type="PANTHER" id="PTHR34820:SF4">
    <property type="entry name" value="INNER MEMBRANE PROTEIN YEBZ"/>
    <property type="match status" value="1"/>
</dbReference>
<evidence type="ECO:0000256" key="1">
    <source>
        <dbReference type="ARBA" id="ARBA00004651"/>
    </source>
</evidence>
<protein>
    <recommendedName>
        <fullName evidence="7">Copper resistance protein D domain-containing protein</fullName>
    </recommendedName>
</protein>
<accession>A0A8J3UT08</accession>
<feature type="transmembrane region" description="Helical" evidence="6">
    <location>
        <begin position="80"/>
        <end position="99"/>
    </location>
</feature>
<evidence type="ECO:0000256" key="6">
    <source>
        <dbReference type="SAM" id="Phobius"/>
    </source>
</evidence>
<gene>
    <name evidence="8" type="ORF">Psi02_71920</name>
</gene>
<dbReference type="InterPro" id="IPR032694">
    <property type="entry name" value="CopC/D"/>
</dbReference>
<feature type="transmembrane region" description="Helical" evidence="6">
    <location>
        <begin position="147"/>
        <end position="169"/>
    </location>
</feature>
<evidence type="ECO:0000259" key="7">
    <source>
        <dbReference type="Pfam" id="PF05425"/>
    </source>
</evidence>